<reference evidence="1" key="1">
    <citation type="submission" date="2022-11" db="EMBL/GenBank/DDBJ databases">
        <title>beta-Carotene-producing bacterium, Jeongeuplla avenae sp. nov., alleviates the salt stress of Arabidopsis seedlings.</title>
        <authorList>
            <person name="Jiang L."/>
            <person name="Lee J."/>
        </authorList>
    </citation>
    <scope>NUCLEOTIDE SEQUENCE</scope>
    <source>
        <strain evidence="1">DY_R2A_6</strain>
    </source>
</reference>
<sequence>MPFTQSKPLRFGDCDLTGIAYHPAYFSMLVDVNEAMFASLGVTWKELMFERRIGLPTVTMNVEFKRPSTYGDVLDFAVHVRNVGRASLDLETVVTVRGETIWTIRQRIVATSLEDHKSTPWPDDVREGLNRYLEPAA</sequence>
<evidence type="ECO:0000313" key="2">
    <source>
        <dbReference type="Proteomes" id="UP001163223"/>
    </source>
</evidence>
<keyword evidence="2" id="KW-1185">Reference proteome</keyword>
<dbReference type="Proteomes" id="UP001163223">
    <property type="component" value="Chromosome"/>
</dbReference>
<gene>
    <name evidence="1" type="ORF">OXU80_25530</name>
</gene>
<proteinExistence type="predicted"/>
<organism evidence="1 2">
    <name type="scientific">Antarcticirhabdus aurantiaca</name>
    <dbReference type="NCBI Taxonomy" id="2606717"/>
    <lineage>
        <taxon>Bacteria</taxon>
        <taxon>Pseudomonadati</taxon>
        <taxon>Pseudomonadota</taxon>
        <taxon>Alphaproteobacteria</taxon>
        <taxon>Hyphomicrobiales</taxon>
        <taxon>Aurantimonadaceae</taxon>
        <taxon>Antarcticirhabdus</taxon>
    </lineage>
</organism>
<name>A0ACD4NN32_9HYPH</name>
<dbReference type="EMBL" id="CP113520">
    <property type="protein sequence ID" value="WAJ28144.1"/>
    <property type="molecule type" value="Genomic_DNA"/>
</dbReference>
<evidence type="ECO:0000313" key="1">
    <source>
        <dbReference type="EMBL" id="WAJ28144.1"/>
    </source>
</evidence>
<accession>A0ACD4NN32</accession>
<protein>
    <submittedName>
        <fullName evidence="1">Thioesterase family protein</fullName>
    </submittedName>
</protein>